<evidence type="ECO:0000256" key="4">
    <source>
        <dbReference type="SAM" id="SignalP"/>
    </source>
</evidence>
<evidence type="ECO:0000256" key="3">
    <source>
        <dbReference type="SAM" id="MobiDB-lite"/>
    </source>
</evidence>
<keyword evidence="1" id="KW-0479">Metal-binding</keyword>
<feature type="domain" description="Tyrosinase copper-binding" evidence="5">
    <location>
        <begin position="144"/>
        <end position="161"/>
    </location>
</feature>
<dbReference type="PROSITE" id="PS00497">
    <property type="entry name" value="TYROSINASE_1"/>
    <property type="match status" value="1"/>
</dbReference>
<feature type="region of interest" description="Disordered" evidence="3">
    <location>
        <begin position="20"/>
        <end position="46"/>
    </location>
</feature>
<evidence type="ECO:0000256" key="1">
    <source>
        <dbReference type="ARBA" id="ARBA00022723"/>
    </source>
</evidence>
<dbReference type="PRINTS" id="PR00092">
    <property type="entry name" value="TYROSINASE"/>
</dbReference>
<dbReference type="EMBL" id="LT882688">
    <property type="protein sequence ID" value="SMY29913.1"/>
    <property type="molecule type" value="Genomic_DNA"/>
</dbReference>
<feature type="signal peptide" evidence="4">
    <location>
        <begin position="1"/>
        <end position="18"/>
    </location>
</feature>
<gene>
    <name evidence="6" type="ORF">ZT1A5_G11362</name>
</gene>
<accession>A0A1Y6LZT0</accession>
<dbReference type="GO" id="GO:0046872">
    <property type="term" value="F:metal ion binding"/>
    <property type="evidence" value="ECO:0007669"/>
    <property type="project" value="UniProtKB-KW"/>
</dbReference>
<protein>
    <recommendedName>
        <fullName evidence="5">Tyrosinase copper-binding domain-containing protein</fullName>
    </recommendedName>
</protein>
<sequence>MAKLLSVVLLLTISTVFALPSGNTNPNPNPSTPPTHPSPNPPVYNNHTTWIPGPTHGTDALALQGLANLKLHKATHPSNSTCTLENAHRRKEWDSFTRAQKLAYIAAVKCMTTKPSISGDLVPGARSRLDDFVGTHVNQTLRIHTTGNFLSWHRYFLYTYETALRSECNYTGYQPYASWGRYTNSVINSPLFDGSETSISGNGVYKAHPPIIIGPAGPDALSLTPGVGGGCITTGPFANTTVNLGPGGLTGINDTAPNPRADGFGYNPRCLRRDLSVQSASGASDANTTKLIMGNDDIAGFQNEMQGLFAPGEKPFYGVHSGGHFMVGGDPGGDFYTSPGDMWFFFHHAMIDRVWWTWQNMDIPTRTNSIAGTITFLNDPPSRNATLEDVIDLGVNDGFRGMRIREAMSTTEGPFCYVYE</sequence>
<name>A0A1Y6LZT0_ZYMTR</name>
<evidence type="ECO:0000259" key="5">
    <source>
        <dbReference type="PROSITE" id="PS00497"/>
    </source>
</evidence>
<dbReference type="AlphaFoldDB" id="A0A1Y6LZT0"/>
<dbReference type="PANTHER" id="PTHR11474:SF125">
    <property type="entry name" value="N-ACETYL-6-HYDROXYTRYPTOPHAN OXIDASE IVOB-RELATED"/>
    <property type="match status" value="1"/>
</dbReference>
<dbReference type="InterPro" id="IPR050316">
    <property type="entry name" value="Tyrosinase/Hemocyanin"/>
</dbReference>
<feature type="chain" id="PRO_5012441601" description="Tyrosinase copper-binding domain-containing protein" evidence="4">
    <location>
        <begin position="19"/>
        <end position="420"/>
    </location>
</feature>
<evidence type="ECO:0000313" key="6">
    <source>
        <dbReference type="EMBL" id="SMY29913.1"/>
    </source>
</evidence>
<dbReference type="SUPFAM" id="SSF48056">
    <property type="entry name" value="Di-copper centre-containing domain"/>
    <property type="match status" value="1"/>
</dbReference>
<dbReference type="InterPro" id="IPR008922">
    <property type="entry name" value="Di-copper_centre_dom_sf"/>
</dbReference>
<dbReference type="GO" id="GO:0016491">
    <property type="term" value="F:oxidoreductase activity"/>
    <property type="evidence" value="ECO:0007669"/>
    <property type="project" value="UniProtKB-KW"/>
</dbReference>
<feature type="compositionally biased region" description="Pro residues" evidence="3">
    <location>
        <begin position="27"/>
        <end position="42"/>
    </location>
</feature>
<keyword evidence="2" id="KW-0560">Oxidoreductase</keyword>
<dbReference type="Proteomes" id="UP000215453">
    <property type="component" value="Chromosome 13"/>
</dbReference>
<evidence type="ECO:0000313" key="7">
    <source>
        <dbReference type="Proteomes" id="UP000215453"/>
    </source>
</evidence>
<dbReference type="InterPro" id="IPR002227">
    <property type="entry name" value="Tyrosinase_Cu-bd"/>
</dbReference>
<reference evidence="6 7" key="1">
    <citation type="submission" date="2016-10" db="EMBL/GenBank/DDBJ databases">
        <authorList>
            <person name="Varghese N."/>
        </authorList>
    </citation>
    <scope>NUCLEOTIDE SEQUENCE [LARGE SCALE GENOMIC DNA]</scope>
</reference>
<dbReference type="Gene3D" id="1.10.1280.10">
    <property type="entry name" value="Di-copper center containing domain from catechol oxidase"/>
    <property type="match status" value="1"/>
</dbReference>
<dbReference type="PANTHER" id="PTHR11474">
    <property type="entry name" value="TYROSINASE FAMILY MEMBER"/>
    <property type="match status" value="1"/>
</dbReference>
<proteinExistence type="predicted"/>
<evidence type="ECO:0000256" key="2">
    <source>
        <dbReference type="ARBA" id="ARBA00023002"/>
    </source>
</evidence>
<organism evidence="6 7">
    <name type="scientific">Zymoseptoria tritici ST99CH_1A5</name>
    <dbReference type="NCBI Taxonomy" id="1276529"/>
    <lineage>
        <taxon>Eukaryota</taxon>
        <taxon>Fungi</taxon>
        <taxon>Dikarya</taxon>
        <taxon>Ascomycota</taxon>
        <taxon>Pezizomycotina</taxon>
        <taxon>Dothideomycetes</taxon>
        <taxon>Dothideomycetidae</taxon>
        <taxon>Mycosphaerellales</taxon>
        <taxon>Mycosphaerellaceae</taxon>
        <taxon>Zymoseptoria</taxon>
    </lineage>
</organism>
<keyword evidence="4" id="KW-0732">Signal</keyword>
<dbReference type="Pfam" id="PF00264">
    <property type="entry name" value="Tyrosinase"/>
    <property type="match status" value="1"/>
</dbReference>